<proteinExistence type="predicted"/>
<reference evidence="1" key="1">
    <citation type="submission" date="2019-11" db="UniProtKB">
        <authorList>
            <consortium name="WormBaseParasite"/>
        </authorList>
    </citation>
    <scope>IDENTIFICATION</scope>
</reference>
<name>A0A5K3EY25_MESCO</name>
<evidence type="ECO:0000313" key="1">
    <source>
        <dbReference type="WBParaSite" id="MCU_004048-RA"/>
    </source>
</evidence>
<organism evidence="1">
    <name type="scientific">Mesocestoides corti</name>
    <name type="common">Flatworm</name>
    <dbReference type="NCBI Taxonomy" id="53468"/>
    <lineage>
        <taxon>Eukaryota</taxon>
        <taxon>Metazoa</taxon>
        <taxon>Spiralia</taxon>
        <taxon>Lophotrochozoa</taxon>
        <taxon>Platyhelminthes</taxon>
        <taxon>Cestoda</taxon>
        <taxon>Eucestoda</taxon>
        <taxon>Cyclophyllidea</taxon>
        <taxon>Mesocestoididae</taxon>
        <taxon>Mesocestoides</taxon>
    </lineage>
</organism>
<sequence>MSHCHFNHDNIQISPWVNAERSRSYAGLENISNSLASWGTNNCTTHAYSNRRVPFNCFS</sequence>
<accession>A0A5K3EY25</accession>
<dbReference type="WBParaSite" id="MCU_004048-RA">
    <property type="protein sequence ID" value="MCU_004048-RA"/>
    <property type="gene ID" value="MCU_004048"/>
</dbReference>
<dbReference type="AlphaFoldDB" id="A0A5K3EY25"/>
<protein>
    <submittedName>
        <fullName evidence="1">Kringle domain-containing protein</fullName>
    </submittedName>
</protein>